<evidence type="ECO:0000313" key="3">
    <source>
        <dbReference type="Proteomes" id="UP001141253"/>
    </source>
</evidence>
<proteinExistence type="predicted"/>
<feature type="compositionally biased region" description="Polar residues" evidence="1">
    <location>
        <begin position="90"/>
        <end position="103"/>
    </location>
</feature>
<dbReference type="EMBL" id="JAPFFI010000020">
    <property type="protein sequence ID" value="KAJ6340118.1"/>
    <property type="molecule type" value="Genomic_DNA"/>
</dbReference>
<organism evidence="2 3">
    <name type="scientific">Salix suchowensis</name>
    <dbReference type="NCBI Taxonomy" id="1278906"/>
    <lineage>
        <taxon>Eukaryota</taxon>
        <taxon>Viridiplantae</taxon>
        <taxon>Streptophyta</taxon>
        <taxon>Embryophyta</taxon>
        <taxon>Tracheophyta</taxon>
        <taxon>Spermatophyta</taxon>
        <taxon>Magnoliopsida</taxon>
        <taxon>eudicotyledons</taxon>
        <taxon>Gunneridae</taxon>
        <taxon>Pentapetalae</taxon>
        <taxon>rosids</taxon>
        <taxon>fabids</taxon>
        <taxon>Malpighiales</taxon>
        <taxon>Salicaceae</taxon>
        <taxon>Saliceae</taxon>
        <taxon>Salix</taxon>
    </lineage>
</organism>
<feature type="compositionally biased region" description="Polar residues" evidence="1">
    <location>
        <begin position="111"/>
        <end position="125"/>
    </location>
</feature>
<feature type="region of interest" description="Disordered" evidence="1">
    <location>
        <begin position="1"/>
        <end position="132"/>
    </location>
</feature>
<evidence type="ECO:0000256" key="1">
    <source>
        <dbReference type="SAM" id="MobiDB-lite"/>
    </source>
</evidence>
<dbReference type="Proteomes" id="UP001141253">
    <property type="component" value="Chromosome 15W"/>
</dbReference>
<reference evidence="2" key="2">
    <citation type="journal article" date="2023" name="Int. J. Mol. Sci.">
        <title>De Novo Assembly and Annotation of 11 Diverse Shrub Willow (Salix) Genomes Reveals Novel Gene Organization in Sex-Linked Regions.</title>
        <authorList>
            <person name="Hyden B."/>
            <person name="Feng K."/>
            <person name="Yates T.B."/>
            <person name="Jawdy S."/>
            <person name="Cereghino C."/>
            <person name="Smart L.B."/>
            <person name="Muchero W."/>
        </authorList>
    </citation>
    <scope>NUCLEOTIDE SEQUENCE</scope>
    <source>
        <tissue evidence="2">Shoot tip</tissue>
    </source>
</reference>
<comment type="caution">
    <text evidence="2">The sequence shown here is derived from an EMBL/GenBank/DDBJ whole genome shotgun (WGS) entry which is preliminary data.</text>
</comment>
<accession>A0ABQ9AHY1</accession>
<reference evidence="2" key="1">
    <citation type="submission" date="2022-10" db="EMBL/GenBank/DDBJ databases">
        <authorList>
            <person name="Hyden B.L."/>
            <person name="Feng K."/>
            <person name="Yates T."/>
            <person name="Jawdy S."/>
            <person name="Smart L.B."/>
            <person name="Muchero W."/>
        </authorList>
    </citation>
    <scope>NUCLEOTIDE SEQUENCE</scope>
    <source>
        <tissue evidence="2">Shoot tip</tissue>
    </source>
</reference>
<evidence type="ECO:0000313" key="2">
    <source>
        <dbReference type="EMBL" id="KAJ6340118.1"/>
    </source>
</evidence>
<keyword evidence="3" id="KW-1185">Reference proteome</keyword>
<protein>
    <submittedName>
        <fullName evidence="2">Uncharacterized protein</fullName>
    </submittedName>
</protein>
<gene>
    <name evidence="2" type="ORF">OIU77_007964</name>
</gene>
<name>A0ABQ9AHY1_9ROSI</name>
<feature type="compositionally biased region" description="Polar residues" evidence="1">
    <location>
        <begin position="1"/>
        <end position="13"/>
    </location>
</feature>
<sequence>MRYDDSSASNDSSGVVPHRTRKPSDRRSVGSETSAYQESIPEFEDGDYEDRSSDISDGVPSVVTDPDGATDQSTKLSETFRKSKVASTIRLLQNQTQNASKTAMVSRDNPKGSTSIKNTVNSNLVKSPKRWQ</sequence>